<feature type="transmembrane region" description="Helical" evidence="9">
    <location>
        <begin position="136"/>
        <end position="156"/>
    </location>
</feature>
<dbReference type="Pfam" id="PF00512">
    <property type="entry name" value="HisKA"/>
    <property type="match status" value="1"/>
</dbReference>
<keyword evidence="9" id="KW-0812">Transmembrane</keyword>
<dbReference type="GO" id="GO:0000155">
    <property type="term" value="F:phosphorelay sensor kinase activity"/>
    <property type="evidence" value="ECO:0007669"/>
    <property type="project" value="InterPro"/>
</dbReference>
<dbReference type="InterPro" id="IPR003018">
    <property type="entry name" value="GAF"/>
</dbReference>
<dbReference type="InterPro" id="IPR005467">
    <property type="entry name" value="His_kinase_dom"/>
</dbReference>
<accession>A0A8J6NT12</accession>
<dbReference type="CDD" id="cd00082">
    <property type="entry name" value="HisKA"/>
    <property type="match status" value="1"/>
</dbReference>
<dbReference type="GO" id="GO:0005524">
    <property type="term" value="F:ATP binding"/>
    <property type="evidence" value="ECO:0007669"/>
    <property type="project" value="UniProtKB-KW"/>
</dbReference>
<dbReference type="EMBL" id="JACNJH010000164">
    <property type="protein sequence ID" value="MBC8362005.1"/>
    <property type="molecule type" value="Genomic_DNA"/>
</dbReference>
<feature type="transmembrane region" description="Helical" evidence="9">
    <location>
        <begin position="229"/>
        <end position="249"/>
    </location>
</feature>
<evidence type="ECO:0000256" key="2">
    <source>
        <dbReference type="ARBA" id="ARBA00012438"/>
    </source>
</evidence>
<dbReference type="SUPFAM" id="SSF55781">
    <property type="entry name" value="GAF domain-like"/>
    <property type="match status" value="1"/>
</dbReference>
<feature type="domain" description="Histidine kinase" evidence="10">
    <location>
        <begin position="509"/>
        <end position="728"/>
    </location>
</feature>
<feature type="transmembrane region" description="Helical" evidence="9">
    <location>
        <begin position="261"/>
        <end position="278"/>
    </location>
</feature>
<dbReference type="EC" id="2.7.13.3" evidence="2"/>
<dbReference type="Proteomes" id="UP000603434">
    <property type="component" value="Unassembled WGS sequence"/>
</dbReference>
<keyword evidence="5" id="KW-0547">Nucleotide-binding</keyword>
<dbReference type="InterPro" id="IPR036097">
    <property type="entry name" value="HisK_dim/P_sf"/>
</dbReference>
<evidence type="ECO:0000256" key="1">
    <source>
        <dbReference type="ARBA" id="ARBA00000085"/>
    </source>
</evidence>
<dbReference type="Gene3D" id="3.30.565.10">
    <property type="entry name" value="Histidine kinase-like ATPase, C-terminal domain"/>
    <property type="match status" value="1"/>
</dbReference>
<reference evidence="11 12" key="1">
    <citation type="submission" date="2020-08" db="EMBL/GenBank/DDBJ databases">
        <title>Bridging the membrane lipid divide: bacteria of the FCB group superphylum have the potential to synthesize archaeal ether lipids.</title>
        <authorList>
            <person name="Villanueva L."/>
            <person name="Von Meijenfeldt F.A.B."/>
            <person name="Westbye A.B."/>
            <person name="Yadav S."/>
            <person name="Hopmans E.C."/>
            <person name="Dutilh B.E."/>
            <person name="Sinninghe Damste J.S."/>
        </authorList>
    </citation>
    <scope>NUCLEOTIDE SEQUENCE [LARGE SCALE GENOMIC DNA]</scope>
    <source>
        <strain evidence="11">NIOZ-UU30</strain>
    </source>
</reference>
<dbReference type="PROSITE" id="PS50109">
    <property type="entry name" value="HIS_KIN"/>
    <property type="match status" value="1"/>
</dbReference>
<evidence type="ECO:0000313" key="11">
    <source>
        <dbReference type="EMBL" id="MBC8362005.1"/>
    </source>
</evidence>
<dbReference type="InterPro" id="IPR029016">
    <property type="entry name" value="GAF-like_dom_sf"/>
</dbReference>
<keyword evidence="9" id="KW-1133">Transmembrane helix</keyword>
<dbReference type="PRINTS" id="PR00344">
    <property type="entry name" value="BCTRLSENSOR"/>
</dbReference>
<protein>
    <recommendedName>
        <fullName evidence="2">histidine kinase</fullName>
        <ecNumber evidence="2">2.7.13.3</ecNumber>
    </recommendedName>
</protein>
<name>A0A8J6NT12_9BACT</name>
<evidence type="ECO:0000256" key="8">
    <source>
        <dbReference type="ARBA" id="ARBA00023012"/>
    </source>
</evidence>
<evidence type="ECO:0000259" key="10">
    <source>
        <dbReference type="PROSITE" id="PS50109"/>
    </source>
</evidence>
<organism evidence="11 12">
    <name type="scientific">Candidatus Desulfatibia profunda</name>
    <dbReference type="NCBI Taxonomy" id="2841695"/>
    <lineage>
        <taxon>Bacteria</taxon>
        <taxon>Pseudomonadati</taxon>
        <taxon>Thermodesulfobacteriota</taxon>
        <taxon>Desulfobacteria</taxon>
        <taxon>Desulfobacterales</taxon>
        <taxon>Desulfobacterales incertae sedis</taxon>
        <taxon>Candidatus Desulfatibia</taxon>
    </lineage>
</organism>
<keyword evidence="3" id="KW-0597">Phosphoprotein</keyword>
<dbReference type="PANTHER" id="PTHR43065">
    <property type="entry name" value="SENSOR HISTIDINE KINASE"/>
    <property type="match status" value="1"/>
</dbReference>
<dbReference type="InterPro" id="IPR003661">
    <property type="entry name" value="HisK_dim/P_dom"/>
</dbReference>
<keyword evidence="4" id="KW-0808">Transferase</keyword>
<dbReference type="Gene3D" id="1.10.287.130">
    <property type="match status" value="1"/>
</dbReference>
<evidence type="ECO:0000256" key="7">
    <source>
        <dbReference type="ARBA" id="ARBA00022840"/>
    </source>
</evidence>
<dbReference type="SMART" id="SM00387">
    <property type="entry name" value="HATPase_c"/>
    <property type="match status" value="1"/>
</dbReference>
<keyword evidence="9" id="KW-0472">Membrane</keyword>
<evidence type="ECO:0000313" key="12">
    <source>
        <dbReference type="Proteomes" id="UP000603434"/>
    </source>
</evidence>
<dbReference type="SMART" id="SM00065">
    <property type="entry name" value="GAF"/>
    <property type="match status" value="1"/>
</dbReference>
<gene>
    <name evidence="11" type="ORF">H8E23_11480</name>
</gene>
<proteinExistence type="predicted"/>
<comment type="caution">
    <text evidence="11">The sequence shown here is derived from an EMBL/GenBank/DDBJ whole genome shotgun (WGS) entry which is preliminary data.</text>
</comment>
<dbReference type="AlphaFoldDB" id="A0A8J6NT12"/>
<feature type="transmembrane region" description="Helical" evidence="9">
    <location>
        <begin position="94"/>
        <end position="116"/>
    </location>
</feature>
<feature type="transmembrane region" description="Helical" evidence="9">
    <location>
        <begin position="33"/>
        <end position="55"/>
    </location>
</feature>
<dbReference type="Pfam" id="PF01590">
    <property type="entry name" value="GAF"/>
    <property type="match status" value="1"/>
</dbReference>
<keyword evidence="7" id="KW-0067">ATP-binding</keyword>
<feature type="transmembrane region" description="Helical" evidence="9">
    <location>
        <begin position="199"/>
        <end position="217"/>
    </location>
</feature>
<dbReference type="SMART" id="SM00388">
    <property type="entry name" value="HisKA"/>
    <property type="match status" value="1"/>
</dbReference>
<dbReference type="Pfam" id="PF02518">
    <property type="entry name" value="HATPase_c"/>
    <property type="match status" value="1"/>
</dbReference>
<sequence length="740" mass="82905">MNLYSIPPLLTLCGFAGLAVLTIFRGRWTKSNILFLIICILGTFLYIDILCVFNVTSANTALAISRIDHFFIVYLLPVYLHFFHAYLNISRRKWLIPAAYAYAFVLMCLTPTSLYIASMQKHYFGYFAKGGMLFPLFGLAALFVSIYVLILIFQSIGREKNNTRKNRLKYMFVGFGIMGFMNGLDVFPLHGVAMYPPGNFSFFPLIIFAYGIFKYDLLDTGVLIKKGLVYSLLTACLTCTYASIIIAAQKLFKASKVSDSIFFPILFFLLIAFVFGPLKSKIQTIVDRLFYKGKYDYQQTIKHVSQMIVSLLDLDEINKLLMETVSDALKVEHCALFLPDASKARFIKLSTRGNERLAGNADSISKESQLVICMQIHQRPVLRKDLNPKTASGETGSLLSEMNVLCAEIALPLMFRDTLKGFVILGEKLSGDLFTPEDLDLLETLSGQSTLAMENAQSYKKVHDLSRDLEKKVKERTRDLQAVLFEKERTQEQLIRSESLAAIGQLVAGVAHELNNPLASVTSLIQATIEDLTQWDKNNLPDEDLIDDLKFADKELGRAKSIVLSLLGLSRQTQTYSEAVNMNTVVKDALRVLFNQYKRHDLDIVENYDPDLPDIHGNFANLGQVALNIIQNAFQAAGEKKSNIFLETHFDKVARQVVFACQDTGPGIPEPIRQDIFKPFFTTKGVGKGTGLGLYLCHEIIRKHGGSLTLENTAGKGAKFVVRLPIDGEGVPERDIQHVS</sequence>
<keyword evidence="8" id="KW-0902">Two-component regulatory system</keyword>
<dbReference type="InterPro" id="IPR003594">
    <property type="entry name" value="HATPase_dom"/>
</dbReference>
<evidence type="ECO:0000256" key="4">
    <source>
        <dbReference type="ARBA" id="ARBA00022679"/>
    </source>
</evidence>
<evidence type="ECO:0000256" key="3">
    <source>
        <dbReference type="ARBA" id="ARBA00022553"/>
    </source>
</evidence>
<evidence type="ECO:0000256" key="5">
    <source>
        <dbReference type="ARBA" id="ARBA00022741"/>
    </source>
</evidence>
<feature type="transmembrane region" description="Helical" evidence="9">
    <location>
        <begin position="168"/>
        <end position="187"/>
    </location>
</feature>
<evidence type="ECO:0000256" key="9">
    <source>
        <dbReference type="SAM" id="Phobius"/>
    </source>
</evidence>
<dbReference type="PANTHER" id="PTHR43065:SF10">
    <property type="entry name" value="PEROXIDE STRESS-ACTIVATED HISTIDINE KINASE MAK3"/>
    <property type="match status" value="1"/>
</dbReference>
<dbReference type="SUPFAM" id="SSF47384">
    <property type="entry name" value="Homodimeric domain of signal transducing histidine kinase"/>
    <property type="match status" value="1"/>
</dbReference>
<comment type="catalytic activity">
    <reaction evidence="1">
        <text>ATP + protein L-histidine = ADP + protein N-phospho-L-histidine.</text>
        <dbReference type="EC" id="2.7.13.3"/>
    </reaction>
</comment>
<dbReference type="SUPFAM" id="SSF55874">
    <property type="entry name" value="ATPase domain of HSP90 chaperone/DNA topoisomerase II/histidine kinase"/>
    <property type="match status" value="1"/>
</dbReference>
<feature type="transmembrane region" description="Helical" evidence="9">
    <location>
        <begin position="67"/>
        <end position="87"/>
    </location>
</feature>
<feature type="transmembrane region" description="Helical" evidence="9">
    <location>
        <begin position="6"/>
        <end position="24"/>
    </location>
</feature>
<dbReference type="Gene3D" id="3.30.450.40">
    <property type="match status" value="1"/>
</dbReference>
<dbReference type="InterPro" id="IPR036890">
    <property type="entry name" value="HATPase_C_sf"/>
</dbReference>
<dbReference type="InterPro" id="IPR004358">
    <property type="entry name" value="Sig_transdc_His_kin-like_C"/>
</dbReference>
<evidence type="ECO:0000256" key="6">
    <source>
        <dbReference type="ARBA" id="ARBA00022777"/>
    </source>
</evidence>
<keyword evidence="6" id="KW-0418">Kinase</keyword>